<evidence type="ECO:0000256" key="1">
    <source>
        <dbReference type="SAM" id="MobiDB-lite"/>
    </source>
</evidence>
<dbReference type="Proteomes" id="UP001604277">
    <property type="component" value="Unassembled WGS sequence"/>
</dbReference>
<evidence type="ECO:0000313" key="2">
    <source>
        <dbReference type="EMBL" id="KAL2538432.1"/>
    </source>
</evidence>
<name>A0ABD1VMH0_9LAMI</name>
<protein>
    <submittedName>
        <fullName evidence="2">Uncharacterized protein</fullName>
    </submittedName>
</protein>
<organism evidence="2 3">
    <name type="scientific">Forsythia ovata</name>
    <dbReference type="NCBI Taxonomy" id="205694"/>
    <lineage>
        <taxon>Eukaryota</taxon>
        <taxon>Viridiplantae</taxon>
        <taxon>Streptophyta</taxon>
        <taxon>Embryophyta</taxon>
        <taxon>Tracheophyta</taxon>
        <taxon>Spermatophyta</taxon>
        <taxon>Magnoliopsida</taxon>
        <taxon>eudicotyledons</taxon>
        <taxon>Gunneridae</taxon>
        <taxon>Pentapetalae</taxon>
        <taxon>asterids</taxon>
        <taxon>lamiids</taxon>
        <taxon>Lamiales</taxon>
        <taxon>Oleaceae</taxon>
        <taxon>Forsythieae</taxon>
        <taxon>Forsythia</taxon>
    </lineage>
</organism>
<reference evidence="3" key="1">
    <citation type="submission" date="2024-07" db="EMBL/GenBank/DDBJ databases">
        <title>Two chromosome-level genome assemblies of Korean endemic species Abeliophyllum distichum and Forsythia ovata (Oleaceae).</title>
        <authorList>
            <person name="Jang H."/>
        </authorList>
    </citation>
    <scope>NUCLEOTIDE SEQUENCE [LARGE SCALE GENOMIC DNA]</scope>
</reference>
<gene>
    <name evidence="2" type="ORF">Fot_19823</name>
</gene>
<dbReference type="EMBL" id="JBFOLJ010000005">
    <property type="protein sequence ID" value="KAL2538432.1"/>
    <property type="molecule type" value="Genomic_DNA"/>
</dbReference>
<sequence length="155" mass="18271">MHTYNRDLCPLHHFLIRLTNPKDTSTNARVKKMTHTHMPRWRDQGPHFRKMMEWIHLNTHIMGTTRKNTMETQTSLLNTLKNQKPHKGPVSLTIWKVGLLEIEEKGGQQQPPLPKYHICMRHINTKPRKTPTKGRCVNPVKDEDEDEPNEFDPLK</sequence>
<dbReference type="AlphaFoldDB" id="A0ABD1VMH0"/>
<keyword evidence="3" id="KW-1185">Reference proteome</keyword>
<evidence type="ECO:0000313" key="3">
    <source>
        <dbReference type="Proteomes" id="UP001604277"/>
    </source>
</evidence>
<feature type="compositionally biased region" description="Acidic residues" evidence="1">
    <location>
        <begin position="142"/>
        <end position="155"/>
    </location>
</feature>
<proteinExistence type="predicted"/>
<comment type="caution">
    <text evidence="2">The sequence shown here is derived from an EMBL/GenBank/DDBJ whole genome shotgun (WGS) entry which is preliminary data.</text>
</comment>
<accession>A0ABD1VMH0</accession>
<feature type="region of interest" description="Disordered" evidence="1">
    <location>
        <begin position="126"/>
        <end position="155"/>
    </location>
</feature>